<dbReference type="InterPro" id="IPR012675">
    <property type="entry name" value="Beta-grasp_dom_sf"/>
</dbReference>
<feature type="region of interest" description="Disordered" evidence="15">
    <location>
        <begin position="603"/>
        <end position="623"/>
    </location>
</feature>
<keyword evidence="20" id="KW-1185">Reference proteome</keyword>
<dbReference type="Pfam" id="PF02883">
    <property type="entry name" value="Alpha_adaptinC2"/>
    <property type="match status" value="1"/>
</dbReference>
<sequence length="1571" mass="175904">MNPFSSGTRLRDMIRAIRSCKTAAEERAVVRKECAAIRAAISENDQDYRHRNLAKLMFIHMLGYPTHFGQMECLKLIASSGFPEKRIGYLGLMLLLDERQEVLMLVTNSLKQDLNHSNQYIIGLALCALGNICSAEMARDLAPEVERLLQFRDPNIRKKAALCSIRIIKKVPDLAENFINPAASLLREKHHGVLITGVQLCTDLCKISSEALEYFREKCTEGLVKTLRDMANSPYAPEYDVAGITDPFLHIRLLKLLRILGHGDADASDCMNDILAQVATKIESNKNAGNAILYECVGTIMSIEDNGGLRVLAINILGRFLSNRDNNIRYVALNMLMRAMAVDAQAVQRHRATILECVKDSDASIRKKALDLVYLLVNESNVKPLTKELIEYLEASDQDFKGVLTAKICSLVEKFAPEKIWYIDQMLKVLSEAGNYVKDEVWHALIVVISNASDLHGYSVRALYRAFQTSTEQESLVRVAVWCIGEYGDMLVNNVGMLDIEEPITVTESDAVDAVEVAIKRHTSDLTTKAMALIALLKLSSRFPSCSERIKDIILQNKQSFVLELQQRSIEFNCILQKHQNIRSALVERMPVLDEATFSGRRAGSLPTSVSTSTGTARNLPNGIAKPAAAPVADLLDLSSDDTPAAPSSSGGDFLQDLLGVDLSPASAQPSTSQPPKGGTDVLLDLLSIGTSLPAQSSSSASDILSSIQDNNAPLANLNGLASLSPLAANAAAPASPAPVMDLLDGFGPSPQKNEENGPAYPSLVAYESSSLRMTFNFSKQPGNPQTTLIQATFTNLTPNVYNDFLFQAAVPKFLQLHLDPASSNTLPANGSISQSMKLTNSQHGKKSLVMRIRIAYKTNDKDVLEEGQVNNFPRAFFLLSKPSSTPVRRFSALTMAASHPRDEAYLNQVIEKRIRIFQSLQAQQKSQLESLSHDPIKITLPDGSVKEGKKWVSSPMDIARGISKGLAANALISSVNGVLWDMNRPLEGDCELKIFNFDTDEGRDTFWHSSAHILGESLESVYGCKLCIGPCTTRGEGFYYDAFYGDLGLNEDHFKQIEAGALKAVSEKQPFERIEVTREQALELFSENNFKVEIINDLPADKTITVYRCGPLVDLCRGPHIPNTSFVKAFACLKASSAYWRGNKDRESLQRVYGISYPDQKRLKEYIQRIEEAKKYDHRLLGTKQELFFCHPLSPGSWFFLPHGTRIYNKLMEFIRNEYWKRGYEEVKSPNMYNMNLWETSGHAANYKENMFLFEIEKQEFGLKPMNCPGHCLMFQHRVRSYRELPLRLADFGVLHRNEASGALTGLTRVRRFQQDDAHIFCRESQIKEEVKGVLEFIDHAYTVFGFTYDLKLSTRPEKYLGDLETWDRAEAALTEALNQSGKPWQINEGDGAFYGPKIDISVSDALNRKFQCATLQLDFQLPERFKLEYSAEDEAKREKPVMIHRAILGSVERMFAILLEHYKGKWPFWLSPRQAIVCPVSDKSQNYAIEVRDQIHEAGYYVDVDMTDRTIQKKVREAQLAQYNYILVVGEVEVNTKQVCVRVRDKAEHKTMSMDALLQHLQAEAAAFH</sequence>
<keyword evidence="12" id="KW-0030">Aminoacyl-tRNA synthetase</keyword>
<dbReference type="SUPFAM" id="SSF55681">
    <property type="entry name" value="Class II aaRS and biotin synthetases"/>
    <property type="match status" value="1"/>
</dbReference>
<dbReference type="InterPro" id="IPR012676">
    <property type="entry name" value="TGS-like"/>
</dbReference>
<dbReference type="CDD" id="cd01667">
    <property type="entry name" value="TGS_ThrRS"/>
    <property type="match status" value="1"/>
</dbReference>
<dbReference type="Gene3D" id="1.25.10.10">
    <property type="entry name" value="Leucine-rich Repeat Variant"/>
    <property type="match status" value="1"/>
</dbReference>
<keyword evidence="8" id="KW-0648">Protein biosynthesis</keyword>
<dbReference type="InterPro" id="IPR008152">
    <property type="entry name" value="Clathrin_a/b/g-adaptin_app_Ig"/>
</dbReference>
<evidence type="ECO:0000256" key="4">
    <source>
        <dbReference type="ARBA" id="ARBA00022448"/>
    </source>
</evidence>
<evidence type="ECO:0000256" key="11">
    <source>
        <dbReference type="ARBA" id="ARBA00023136"/>
    </source>
</evidence>
<evidence type="ECO:0000259" key="16">
    <source>
        <dbReference type="PROSITE" id="PS50180"/>
    </source>
</evidence>
<dbReference type="Pfam" id="PF01602">
    <property type="entry name" value="Adaptin_N"/>
    <property type="match status" value="1"/>
</dbReference>
<dbReference type="SUPFAM" id="SSF49348">
    <property type="entry name" value="Clathrin adaptor appendage domain"/>
    <property type="match status" value="1"/>
</dbReference>
<evidence type="ECO:0000256" key="14">
    <source>
        <dbReference type="ARBA" id="ARBA00049515"/>
    </source>
</evidence>
<dbReference type="InterPro" id="IPR050840">
    <property type="entry name" value="Adaptor_Complx_Large_Subunit"/>
</dbReference>
<feature type="domain" description="Aminoacyl-transfer RNA synthetases class-II family profile" evidence="17">
    <location>
        <begin position="1203"/>
        <end position="1469"/>
    </location>
</feature>
<keyword evidence="5" id="KW-0436">Ligase</keyword>
<dbReference type="InterPro" id="IPR013041">
    <property type="entry name" value="Clathrin_app_Ig-like_sf"/>
</dbReference>
<evidence type="ECO:0000256" key="1">
    <source>
        <dbReference type="ARBA" id="ARBA00004308"/>
    </source>
</evidence>
<evidence type="ECO:0000256" key="10">
    <source>
        <dbReference type="ARBA" id="ARBA00023034"/>
    </source>
</evidence>
<dbReference type="Pfam" id="PF02824">
    <property type="entry name" value="TGS"/>
    <property type="match status" value="1"/>
</dbReference>
<dbReference type="PROSITE" id="PS51880">
    <property type="entry name" value="TGS"/>
    <property type="match status" value="1"/>
</dbReference>
<dbReference type="SMART" id="SM00863">
    <property type="entry name" value="tRNA_SAD"/>
    <property type="match status" value="1"/>
</dbReference>
<evidence type="ECO:0000313" key="20">
    <source>
        <dbReference type="Proteomes" id="UP001472677"/>
    </source>
</evidence>
<evidence type="ECO:0000256" key="7">
    <source>
        <dbReference type="ARBA" id="ARBA00022840"/>
    </source>
</evidence>
<dbReference type="Gene3D" id="3.30.980.10">
    <property type="entry name" value="Threonyl-trna Synthetase, Chain A, domain 2"/>
    <property type="match status" value="1"/>
</dbReference>
<dbReference type="Pfam" id="PF00587">
    <property type="entry name" value="tRNA-synt_2b"/>
    <property type="match status" value="1"/>
</dbReference>
<dbReference type="EMBL" id="JBBPBM010000045">
    <property type="protein sequence ID" value="KAK8522481.1"/>
    <property type="molecule type" value="Genomic_DNA"/>
</dbReference>
<dbReference type="InterPro" id="IPR036621">
    <property type="entry name" value="Anticodon-bd_dom_sf"/>
</dbReference>
<dbReference type="Gene3D" id="3.10.20.30">
    <property type="match status" value="1"/>
</dbReference>
<keyword evidence="7" id="KW-0067">ATP-binding</keyword>
<dbReference type="CDD" id="cd00771">
    <property type="entry name" value="ThrRS_core"/>
    <property type="match status" value="1"/>
</dbReference>
<dbReference type="InterPro" id="IPR033728">
    <property type="entry name" value="ThrRS_core"/>
</dbReference>
<dbReference type="PROSITE" id="PS50180">
    <property type="entry name" value="GAE"/>
    <property type="match status" value="1"/>
</dbReference>
<evidence type="ECO:0000256" key="8">
    <source>
        <dbReference type="ARBA" id="ARBA00022917"/>
    </source>
</evidence>
<keyword evidence="6" id="KW-0547">Nucleotide-binding</keyword>
<dbReference type="SUPFAM" id="SSF81271">
    <property type="entry name" value="TGS-like"/>
    <property type="match status" value="1"/>
</dbReference>
<dbReference type="SUPFAM" id="SSF48371">
    <property type="entry name" value="ARM repeat"/>
    <property type="match status" value="1"/>
</dbReference>
<reference evidence="19 20" key="1">
    <citation type="journal article" date="2024" name="G3 (Bethesda)">
        <title>Genome assembly of Hibiscus sabdariffa L. provides insights into metabolisms of medicinal natural products.</title>
        <authorList>
            <person name="Kim T."/>
        </authorList>
    </citation>
    <scope>NUCLEOTIDE SEQUENCE [LARGE SCALE GENOMIC DNA]</scope>
    <source>
        <strain evidence="19">TK-2024</strain>
        <tissue evidence="19">Old leaves</tissue>
    </source>
</reference>
<dbReference type="Proteomes" id="UP001472677">
    <property type="component" value="Unassembled WGS sequence"/>
</dbReference>
<dbReference type="InterPro" id="IPR002320">
    <property type="entry name" value="Thr-tRNA-ligase_IIa"/>
</dbReference>
<accession>A0ABR2CRS6</accession>
<dbReference type="InterPro" id="IPR004154">
    <property type="entry name" value="Anticodon-bd"/>
</dbReference>
<dbReference type="InterPro" id="IPR008153">
    <property type="entry name" value="GAE_dom"/>
</dbReference>
<evidence type="ECO:0000256" key="2">
    <source>
        <dbReference type="ARBA" id="ARBA00004555"/>
    </source>
</evidence>
<dbReference type="SUPFAM" id="SSF52954">
    <property type="entry name" value="Class II aaRS ABD-related"/>
    <property type="match status" value="1"/>
</dbReference>
<evidence type="ECO:0000256" key="12">
    <source>
        <dbReference type="ARBA" id="ARBA00023146"/>
    </source>
</evidence>
<dbReference type="Pfam" id="PF07973">
    <property type="entry name" value="tRNA_SAD"/>
    <property type="match status" value="1"/>
</dbReference>
<dbReference type="SMART" id="SM00809">
    <property type="entry name" value="Alpha_adaptinC2"/>
    <property type="match status" value="1"/>
</dbReference>
<feature type="compositionally biased region" description="Polar residues" evidence="15">
    <location>
        <begin position="606"/>
        <end position="619"/>
    </location>
</feature>
<keyword evidence="4" id="KW-0813">Transport</keyword>
<dbReference type="PANTHER" id="PTHR22780">
    <property type="entry name" value="ADAPTIN, ALPHA/GAMMA/EPSILON"/>
    <property type="match status" value="1"/>
</dbReference>
<dbReference type="Gene3D" id="3.40.50.800">
    <property type="entry name" value="Anticodon-binding domain"/>
    <property type="match status" value="1"/>
</dbReference>
<dbReference type="CDD" id="cd00860">
    <property type="entry name" value="ThrRS_anticodon"/>
    <property type="match status" value="1"/>
</dbReference>
<dbReference type="Gene3D" id="3.30.930.10">
    <property type="entry name" value="Bira Bifunctional Protein, Domain 2"/>
    <property type="match status" value="1"/>
</dbReference>
<organism evidence="19 20">
    <name type="scientific">Hibiscus sabdariffa</name>
    <name type="common">roselle</name>
    <dbReference type="NCBI Taxonomy" id="183260"/>
    <lineage>
        <taxon>Eukaryota</taxon>
        <taxon>Viridiplantae</taxon>
        <taxon>Streptophyta</taxon>
        <taxon>Embryophyta</taxon>
        <taxon>Tracheophyta</taxon>
        <taxon>Spermatophyta</taxon>
        <taxon>Magnoliopsida</taxon>
        <taxon>eudicotyledons</taxon>
        <taxon>Gunneridae</taxon>
        <taxon>Pentapetalae</taxon>
        <taxon>rosids</taxon>
        <taxon>malvids</taxon>
        <taxon>Malvales</taxon>
        <taxon>Malvaceae</taxon>
        <taxon>Malvoideae</taxon>
        <taxon>Hibiscus</taxon>
    </lineage>
</organism>
<gene>
    <name evidence="19" type="ORF">V6N12_056189</name>
</gene>
<evidence type="ECO:0000256" key="13">
    <source>
        <dbReference type="ARBA" id="ARBA00031900"/>
    </source>
</evidence>
<evidence type="ECO:0000259" key="18">
    <source>
        <dbReference type="PROSITE" id="PS51880"/>
    </source>
</evidence>
<feature type="domain" description="TGS" evidence="18">
    <location>
        <begin position="935"/>
        <end position="997"/>
    </location>
</feature>
<evidence type="ECO:0000259" key="17">
    <source>
        <dbReference type="PROSITE" id="PS50862"/>
    </source>
</evidence>
<dbReference type="InterPro" id="IPR006195">
    <property type="entry name" value="aa-tRNA-synth_II"/>
</dbReference>
<protein>
    <recommendedName>
        <fullName evidence="3">threonine--tRNA ligase</fullName>
        <ecNumber evidence="3">6.1.1.3</ecNumber>
    </recommendedName>
    <alternativeName>
        <fullName evidence="13">Threonyl-tRNA synthetase</fullName>
    </alternativeName>
</protein>
<dbReference type="InterPro" id="IPR002314">
    <property type="entry name" value="aa-tRNA-synt_IIb"/>
</dbReference>
<evidence type="ECO:0000256" key="5">
    <source>
        <dbReference type="ARBA" id="ARBA00022598"/>
    </source>
</evidence>
<dbReference type="InterPro" id="IPR004095">
    <property type="entry name" value="TGS"/>
</dbReference>
<evidence type="ECO:0000256" key="15">
    <source>
        <dbReference type="SAM" id="MobiDB-lite"/>
    </source>
</evidence>
<dbReference type="HAMAP" id="MF_00184">
    <property type="entry name" value="Thr_tRNA_synth"/>
    <property type="match status" value="1"/>
</dbReference>
<comment type="catalytic activity">
    <reaction evidence="14">
        <text>tRNA(Thr) + L-threonine + ATP = L-threonyl-tRNA(Thr) + AMP + diphosphate + H(+)</text>
        <dbReference type="Rhea" id="RHEA:24624"/>
        <dbReference type="Rhea" id="RHEA-COMP:9670"/>
        <dbReference type="Rhea" id="RHEA-COMP:9704"/>
        <dbReference type="ChEBI" id="CHEBI:15378"/>
        <dbReference type="ChEBI" id="CHEBI:30616"/>
        <dbReference type="ChEBI" id="CHEBI:33019"/>
        <dbReference type="ChEBI" id="CHEBI:57926"/>
        <dbReference type="ChEBI" id="CHEBI:78442"/>
        <dbReference type="ChEBI" id="CHEBI:78534"/>
        <dbReference type="ChEBI" id="CHEBI:456215"/>
        <dbReference type="EC" id="6.1.1.3"/>
    </reaction>
</comment>
<dbReference type="InterPro" id="IPR045864">
    <property type="entry name" value="aa-tRNA-synth_II/BPL/LPL"/>
</dbReference>
<keyword evidence="9" id="KW-0653">Protein transport</keyword>
<keyword evidence="11" id="KW-0472">Membrane</keyword>
<dbReference type="EC" id="6.1.1.3" evidence="3"/>
<name>A0ABR2CRS6_9ROSI</name>
<evidence type="ECO:0000256" key="3">
    <source>
        <dbReference type="ARBA" id="ARBA00013163"/>
    </source>
</evidence>
<dbReference type="PRINTS" id="PR01047">
    <property type="entry name" value="TRNASYNTHTHR"/>
</dbReference>
<dbReference type="InterPro" id="IPR047246">
    <property type="entry name" value="ThrRS_anticodon"/>
</dbReference>
<evidence type="ECO:0000256" key="9">
    <source>
        <dbReference type="ARBA" id="ARBA00022927"/>
    </source>
</evidence>
<dbReference type="InterPro" id="IPR011989">
    <property type="entry name" value="ARM-like"/>
</dbReference>
<keyword evidence="10" id="KW-0333">Golgi apparatus</keyword>
<evidence type="ECO:0000313" key="19">
    <source>
        <dbReference type="EMBL" id="KAK8522481.1"/>
    </source>
</evidence>
<feature type="domain" description="GAE" evidence="16">
    <location>
        <begin position="759"/>
        <end position="874"/>
    </location>
</feature>
<comment type="caution">
    <text evidence="19">The sequence shown here is derived from an EMBL/GenBank/DDBJ whole genome shotgun (WGS) entry which is preliminary data.</text>
</comment>
<dbReference type="NCBIfam" id="TIGR00418">
    <property type="entry name" value="thrS"/>
    <property type="match status" value="1"/>
</dbReference>
<dbReference type="PROSITE" id="PS50862">
    <property type="entry name" value="AA_TRNA_LIGASE_II"/>
    <property type="match status" value="1"/>
</dbReference>
<dbReference type="InterPro" id="IPR016024">
    <property type="entry name" value="ARM-type_fold"/>
</dbReference>
<dbReference type="InterPro" id="IPR018163">
    <property type="entry name" value="Thr/Ala-tRNA-synth_IIc_edit"/>
</dbReference>
<dbReference type="InterPro" id="IPR002553">
    <property type="entry name" value="Clathrin/coatomer_adapt-like_N"/>
</dbReference>
<dbReference type="Gene3D" id="2.60.40.1230">
    <property type="match status" value="1"/>
</dbReference>
<proteinExistence type="inferred from homology"/>
<dbReference type="Pfam" id="PF03129">
    <property type="entry name" value="HGTP_anticodon"/>
    <property type="match status" value="1"/>
</dbReference>
<dbReference type="SUPFAM" id="SSF55186">
    <property type="entry name" value="ThrRS/AlaRS common domain"/>
    <property type="match status" value="1"/>
</dbReference>
<evidence type="ECO:0000256" key="6">
    <source>
        <dbReference type="ARBA" id="ARBA00022741"/>
    </source>
</evidence>
<dbReference type="InterPro" id="IPR012947">
    <property type="entry name" value="tRNA_SAD"/>
</dbReference>
<comment type="subcellular location">
    <subcellularLocation>
        <location evidence="1">Endomembrane system</location>
    </subcellularLocation>
    <subcellularLocation>
        <location evidence="2">Golgi apparatus</location>
    </subcellularLocation>
</comment>